<reference evidence="3" key="1">
    <citation type="submission" date="2016-10" db="EMBL/GenBank/DDBJ databases">
        <authorList>
            <person name="Varghese N."/>
            <person name="Submissions S."/>
        </authorList>
    </citation>
    <scope>NUCLEOTIDE SEQUENCE [LARGE SCALE GENOMIC DNA]</scope>
    <source>
        <strain evidence="3">CGMCC 1.10370</strain>
    </source>
</reference>
<dbReference type="OrthoDB" id="1376924at2"/>
<sequence length="152" mass="17933">MNLRKIKVYHLFWFIAILILAIGITQNNNPLATMDINIHDTYFVVRNIESTIFLFLCYFLMGLGYWLIQKVFDKQLVQFLTAIHSVLLIGSFIFYWIIFFCNPQYQVNSNFPLYDDYVSVNTVLLIEFLLIIFAATPIYIINLLIGVFRKNK</sequence>
<accession>A0A1I1N530</accession>
<evidence type="ECO:0000313" key="3">
    <source>
        <dbReference type="Proteomes" id="UP000199672"/>
    </source>
</evidence>
<dbReference type="SUPFAM" id="SSF81442">
    <property type="entry name" value="Cytochrome c oxidase subunit I-like"/>
    <property type="match status" value="1"/>
</dbReference>
<organism evidence="2 3">
    <name type="scientific">Flavobacterium phragmitis</name>
    <dbReference type="NCBI Taxonomy" id="739143"/>
    <lineage>
        <taxon>Bacteria</taxon>
        <taxon>Pseudomonadati</taxon>
        <taxon>Bacteroidota</taxon>
        <taxon>Flavobacteriia</taxon>
        <taxon>Flavobacteriales</taxon>
        <taxon>Flavobacteriaceae</taxon>
        <taxon>Flavobacterium</taxon>
    </lineage>
</organism>
<dbReference type="AlphaFoldDB" id="A0A1I1N530"/>
<dbReference type="InterPro" id="IPR036927">
    <property type="entry name" value="Cyt_c_oxase-like_su1_sf"/>
</dbReference>
<feature type="transmembrane region" description="Helical" evidence="1">
    <location>
        <begin position="118"/>
        <end position="148"/>
    </location>
</feature>
<evidence type="ECO:0000256" key="1">
    <source>
        <dbReference type="SAM" id="Phobius"/>
    </source>
</evidence>
<evidence type="ECO:0008006" key="4">
    <source>
        <dbReference type="Google" id="ProtNLM"/>
    </source>
</evidence>
<proteinExistence type="predicted"/>
<dbReference type="EMBL" id="FOMH01000003">
    <property type="protein sequence ID" value="SFC92535.1"/>
    <property type="molecule type" value="Genomic_DNA"/>
</dbReference>
<dbReference type="STRING" id="739143.SAMN05216297_10375"/>
<keyword evidence="1" id="KW-1133">Transmembrane helix</keyword>
<protein>
    <recommendedName>
        <fullName evidence="4">Cytochrome C and Quinol oxidase polypeptide I</fullName>
    </recommendedName>
</protein>
<gene>
    <name evidence="2" type="ORF">SAMN05216297_10375</name>
</gene>
<dbReference type="RefSeq" id="WP_091491683.1">
    <property type="nucleotide sequence ID" value="NZ_FOMH01000003.1"/>
</dbReference>
<feature type="transmembrane region" description="Helical" evidence="1">
    <location>
        <begin position="7"/>
        <end position="24"/>
    </location>
</feature>
<keyword evidence="1" id="KW-0812">Transmembrane</keyword>
<keyword evidence="3" id="KW-1185">Reference proteome</keyword>
<feature type="transmembrane region" description="Helical" evidence="1">
    <location>
        <begin position="79"/>
        <end position="98"/>
    </location>
</feature>
<evidence type="ECO:0000313" key="2">
    <source>
        <dbReference type="EMBL" id="SFC92535.1"/>
    </source>
</evidence>
<feature type="transmembrane region" description="Helical" evidence="1">
    <location>
        <begin position="44"/>
        <end position="67"/>
    </location>
</feature>
<keyword evidence="1" id="KW-0472">Membrane</keyword>
<name>A0A1I1N530_9FLAO</name>
<dbReference type="Proteomes" id="UP000199672">
    <property type="component" value="Unassembled WGS sequence"/>
</dbReference>
<dbReference type="Gene3D" id="1.20.210.10">
    <property type="entry name" value="Cytochrome c oxidase-like, subunit I domain"/>
    <property type="match status" value="1"/>
</dbReference>